<accession>A0AAD6VHR0</accession>
<sequence length="337" mass="36002">MAKRNILVTGATGHQGQALIRALSEATPGDADFHCLALTRNVASPAAQHLASAHAALLTLVQGDLGTPESVRTIFEDAKQGGAPIWGVFCVLAYPGLGANADGEREQGKALADVALEYGVSSFVYSSSERAGENYDDTALDESHRAKAAVERHIKELGTKGLPWTILRPGFFMENYDGFLGSITVGILKRGLKPTTTNHMVAVDDIGIVAAAVFKNPDKFASQILVISGEVTTMSEQEEAYKKATGRALPSIPGLFAGALIALNTHARGLLADLERKHEARETGLCPEFQDQAAAAKLAHPEMMTLQAWAERRGGQSGEQKGNWNEVSLFRLITGRL</sequence>
<dbReference type="PANTHER" id="PTHR42748">
    <property type="entry name" value="NITROGEN METABOLITE REPRESSION PROTEIN NMRA FAMILY MEMBER"/>
    <property type="match status" value="1"/>
</dbReference>
<keyword evidence="2" id="KW-0521">NADP</keyword>
<dbReference type="Pfam" id="PF05368">
    <property type="entry name" value="NmrA"/>
    <property type="match status" value="1"/>
</dbReference>
<dbReference type="InterPro" id="IPR008030">
    <property type="entry name" value="NmrA-like"/>
</dbReference>
<dbReference type="GO" id="GO:0005634">
    <property type="term" value="C:nucleus"/>
    <property type="evidence" value="ECO:0007669"/>
    <property type="project" value="TreeGrafter"/>
</dbReference>
<dbReference type="Gene3D" id="3.90.25.10">
    <property type="entry name" value="UDP-galactose 4-epimerase, domain 1"/>
    <property type="match status" value="1"/>
</dbReference>
<comment type="caution">
    <text evidence="4">The sequence shown here is derived from an EMBL/GenBank/DDBJ whole genome shotgun (WGS) entry which is preliminary data.</text>
</comment>
<evidence type="ECO:0000313" key="4">
    <source>
        <dbReference type="EMBL" id="KAJ7213121.1"/>
    </source>
</evidence>
<dbReference type="InterPro" id="IPR051164">
    <property type="entry name" value="NmrA-like_oxidored"/>
</dbReference>
<evidence type="ECO:0000313" key="5">
    <source>
        <dbReference type="Proteomes" id="UP001219525"/>
    </source>
</evidence>
<dbReference type="SUPFAM" id="SSF51735">
    <property type="entry name" value="NAD(P)-binding Rossmann-fold domains"/>
    <property type="match status" value="1"/>
</dbReference>
<proteinExistence type="inferred from homology"/>
<organism evidence="4 5">
    <name type="scientific">Mycena pura</name>
    <dbReference type="NCBI Taxonomy" id="153505"/>
    <lineage>
        <taxon>Eukaryota</taxon>
        <taxon>Fungi</taxon>
        <taxon>Dikarya</taxon>
        <taxon>Basidiomycota</taxon>
        <taxon>Agaricomycotina</taxon>
        <taxon>Agaricomycetes</taxon>
        <taxon>Agaricomycetidae</taxon>
        <taxon>Agaricales</taxon>
        <taxon>Marasmiineae</taxon>
        <taxon>Mycenaceae</taxon>
        <taxon>Mycena</taxon>
    </lineage>
</organism>
<dbReference type="EMBL" id="JARJCW010000022">
    <property type="protein sequence ID" value="KAJ7213121.1"/>
    <property type="molecule type" value="Genomic_DNA"/>
</dbReference>
<keyword evidence="5" id="KW-1185">Reference proteome</keyword>
<dbReference type="Gene3D" id="3.40.50.720">
    <property type="entry name" value="NAD(P)-binding Rossmann-like Domain"/>
    <property type="match status" value="1"/>
</dbReference>
<name>A0AAD6VHR0_9AGAR</name>
<reference evidence="4" key="1">
    <citation type="submission" date="2023-03" db="EMBL/GenBank/DDBJ databases">
        <title>Massive genome expansion in bonnet fungi (Mycena s.s.) driven by repeated elements and novel gene families across ecological guilds.</title>
        <authorList>
            <consortium name="Lawrence Berkeley National Laboratory"/>
            <person name="Harder C.B."/>
            <person name="Miyauchi S."/>
            <person name="Viragh M."/>
            <person name="Kuo A."/>
            <person name="Thoen E."/>
            <person name="Andreopoulos B."/>
            <person name="Lu D."/>
            <person name="Skrede I."/>
            <person name="Drula E."/>
            <person name="Henrissat B."/>
            <person name="Morin E."/>
            <person name="Kohler A."/>
            <person name="Barry K."/>
            <person name="LaButti K."/>
            <person name="Morin E."/>
            <person name="Salamov A."/>
            <person name="Lipzen A."/>
            <person name="Mereny Z."/>
            <person name="Hegedus B."/>
            <person name="Baldrian P."/>
            <person name="Stursova M."/>
            <person name="Weitz H."/>
            <person name="Taylor A."/>
            <person name="Grigoriev I.V."/>
            <person name="Nagy L.G."/>
            <person name="Martin F."/>
            <person name="Kauserud H."/>
        </authorList>
    </citation>
    <scope>NUCLEOTIDE SEQUENCE</scope>
    <source>
        <strain evidence="4">9144</strain>
    </source>
</reference>
<evidence type="ECO:0000256" key="1">
    <source>
        <dbReference type="ARBA" id="ARBA00006328"/>
    </source>
</evidence>
<feature type="domain" description="NmrA-like" evidence="3">
    <location>
        <begin position="3"/>
        <end position="249"/>
    </location>
</feature>
<evidence type="ECO:0000256" key="2">
    <source>
        <dbReference type="ARBA" id="ARBA00022857"/>
    </source>
</evidence>
<gene>
    <name evidence="4" type="ORF">GGX14DRAFT_361153</name>
</gene>
<dbReference type="Proteomes" id="UP001219525">
    <property type="component" value="Unassembled WGS sequence"/>
</dbReference>
<dbReference type="PANTHER" id="PTHR42748:SF7">
    <property type="entry name" value="NMRA LIKE REDOX SENSOR 1-RELATED"/>
    <property type="match status" value="1"/>
</dbReference>
<evidence type="ECO:0000259" key="3">
    <source>
        <dbReference type="Pfam" id="PF05368"/>
    </source>
</evidence>
<dbReference type="InterPro" id="IPR036291">
    <property type="entry name" value="NAD(P)-bd_dom_sf"/>
</dbReference>
<comment type="similarity">
    <text evidence="1">Belongs to the NmrA-type oxidoreductase family.</text>
</comment>
<protein>
    <recommendedName>
        <fullName evidence="3">NmrA-like domain-containing protein</fullName>
    </recommendedName>
</protein>
<dbReference type="AlphaFoldDB" id="A0AAD6VHR0"/>